<dbReference type="VEuPathDB" id="FungiDB:BO71DRAFT_425783"/>
<evidence type="ECO:0000313" key="2">
    <source>
        <dbReference type="Proteomes" id="UP000247810"/>
    </source>
</evidence>
<keyword evidence="2" id="KW-1185">Reference proteome</keyword>
<protein>
    <submittedName>
        <fullName evidence="1">Uncharacterized protein</fullName>
    </submittedName>
</protein>
<dbReference type="AlphaFoldDB" id="A0A319DMY0"/>
<accession>A0A319DMY0</accession>
<sequence>MGHGPFGTRRPASHVNRAWHGWSIRLYPESLRDIRGVLAWSRTRTAIQRTGYASRLLAGSLMNRRGLLERLGHKQRERPLGGEVDTRSQLEQRYRDSSAGLRGTAALGFQLETLDEALPCAVANNGRQWPTATRSAAQAIHESGVVLAWSWLG</sequence>
<dbReference type="EMBL" id="KZ825808">
    <property type="protein sequence ID" value="PYH98759.1"/>
    <property type="molecule type" value="Genomic_DNA"/>
</dbReference>
<dbReference type="Proteomes" id="UP000247810">
    <property type="component" value="Unassembled WGS sequence"/>
</dbReference>
<organism evidence="1 2">
    <name type="scientific">Aspergillus ellipticus CBS 707.79</name>
    <dbReference type="NCBI Taxonomy" id="1448320"/>
    <lineage>
        <taxon>Eukaryota</taxon>
        <taxon>Fungi</taxon>
        <taxon>Dikarya</taxon>
        <taxon>Ascomycota</taxon>
        <taxon>Pezizomycotina</taxon>
        <taxon>Eurotiomycetes</taxon>
        <taxon>Eurotiomycetidae</taxon>
        <taxon>Eurotiales</taxon>
        <taxon>Aspergillaceae</taxon>
        <taxon>Aspergillus</taxon>
        <taxon>Aspergillus subgen. Circumdati</taxon>
    </lineage>
</organism>
<evidence type="ECO:0000313" key="1">
    <source>
        <dbReference type="EMBL" id="PYH98759.1"/>
    </source>
</evidence>
<name>A0A319DMY0_9EURO</name>
<proteinExistence type="predicted"/>
<reference evidence="1 2" key="1">
    <citation type="submission" date="2018-02" db="EMBL/GenBank/DDBJ databases">
        <title>The genomes of Aspergillus section Nigri reveals drivers in fungal speciation.</title>
        <authorList>
            <consortium name="DOE Joint Genome Institute"/>
            <person name="Vesth T.C."/>
            <person name="Nybo J."/>
            <person name="Theobald S."/>
            <person name="Brandl J."/>
            <person name="Frisvad J.C."/>
            <person name="Nielsen K.F."/>
            <person name="Lyhne E.K."/>
            <person name="Kogle M.E."/>
            <person name="Kuo A."/>
            <person name="Riley R."/>
            <person name="Clum A."/>
            <person name="Nolan M."/>
            <person name="Lipzen A."/>
            <person name="Salamov A."/>
            <person name="Henrissat B."/>
            <person name="Wiebenga A."/>
            <person name="De vries R.P."/>
            <person name="Grigoriev I.V."/>
            <person name="Mortensen U.H."/>
            <person name="Andersen M.R."/>
            <person name="Baker S.E."/>
        </authorList>
    </citation>
    <scope>NUCLEOTIDE SEQUENCE [LARGE SCALE GENOMIC DNA]</scope>
    <source>
        <strain evidence="1 2">CBS 707.79</strain>
    </source>
</reference>
<gene>
    <name evidence="1" type="ORF">BO71DRAFT_425783</name>
</gene>